<dbReference type="AlphaFoldDB" id="A0AAD5LXV7"/>
<protein>
    <recommendedName>
        <fullName evidence="5">Heat shock protein 90</fullName>
    </recommendedName>
</protein>
<evidence type="ECO:0000313" key="3">
    <source>
        <dbReference type="EMBL" id="KAJ0397211.1"/>
    </source>
</evidence>
<dbReference type="InterPro" id="IPR001404">
    <property type="entry name" value="Hsp90_fam"/>
</dbReference>
<accession>A0AAD5LXV7</accession>
<dbReference type="Proteomes" id="UP001209570">
    <property type="component" value="Unassembled WGS sequence"/>
</dbReference>
<dbReference type="GO" id="GO:0016887">
    <property type="term" value="F:ATP hydrolysis activity"/>
    <property type="evidence" value="ECO:0007669"/>
    <property type="project" value="InterPro"/>
</dbReference>
<dbReference type="GO" id="GO:0005524">
    <property type="term" value="F:ATP binding"/>
    <property type="evidence" value="ECO:0007669"/>
    <property type="project" value="InterPro"/>
</dbReference>
<name>A0AAD5LXV7_PYTIN</name>
<dbReference type="Pfam" id="PF00183">
    <property type="entry name" value="HSP90"/>
    <property type="match status" value="1"/>
</dbReference>
<reference evidence="3" key="1">
    <citation type="submission" date="2021-12" db="EMBL/GenBank/DDBJ databases">
        <title>Prjna785345.</title>
        <authorList>
            <person name="Rujirawat T."/>
            <person name="Krajaejun T."/>
        </authorList>
    </citation>
    <scope>NUCLEOTIDE SEQUENCE</scope>
    <source>
        <strain evidence="3">Pi057C3</strain>
    </source>
</reference>
<evidence type="ECO:0008006" key="5">
    <source>
        <dbReference type="Google" id="ProtNLM"/>
    </source>
</evidence>
<comment type="caution">
    <text evidence="3">The sequence shown here is derived from an EMBL/GenBank/DDBJ whole genome shotgun (WGS) entry which is preliminary data.</text>
</comment>
<dbReference type="InterPro" id="IPR020568">
    <property type="entry name" value="Ribosomal_Su5_D2-typ_SF"/>
</dbReference>
<sequence length="115" mass="13298">MDGDKFGYARLEPGVSLYSRKVLIERNSPDILPDWLRFIRGVVDSEDLPLSLSREKMQDSRLIVKLKDVLTRRIIRFLEQQSVKEPEKFEAFFKDARQAAALRVKPAGRELAHDA</sequence>
<keyword evidence="2" id="KW-0143">Chaperone</keyword>
<dbReference type="SUPFAM" id="SSF54211">
    <property type="entry name" value="Ribosomal protein S5 domain 2-like"/>
    <property type="match status" value="1"/>
</dbReference>
<evidence type="ECO:0000313" key="4">
    <source>
        <dbReference type="Proteomes" id="UP001209570"/>
    </source>
</evidence>
<gene>
    <name evidence="3" type="ORF">P43SY_004866</name>
</gene>
<comment type="similarity">
    <text evidence="1">Belongs to the heat shock protein 90 family.</text>
</comment>
<keyword evidence="4" id="KW-1185">Reference proteome</keyword>
<organism evidence="3 4">
    <name type="scientific">Pythium insidiosum</name>
    <name type="common">Pythiosis disease agent</name>
    <dbReference type="NCBI Taxonomy" id="114742"/>
    <lineage>
        <taxon>Eukaryota</taxon>
        <taxon>Sar</taxon>
        <taxon>Stramenopiles</taxon>
        <taxon>Oomycota</taxon>
        <taxon>Peronosporomycetes</taxon>
        <taxon>Pythiales</taxon>
        <taxon>Pythiaceae</taxon>
        <taxon>Pythium</taxon>
    </lineage>
</organism>
<dbReference type="Gene3D" id="3.30.230.80">
    <property type="match status" value="1"/>
</dbReference>
<evidence type="ECO:0000256" key="2">
    <source>
        <dbReference type="ARBA" id="ARBA00023186"/>
    </source>
</evidence>
<dbReference type="PANTHER" id="PTHR11528">
    <property type="entry name" value="HEAT SHOCK PROTEIN 90 FAMILY MEMBER"/>
    <property type="match status" value="1"/>
</dbReference>
<dbReference type="EMBL" id="JAKCXM010000262">
    <property type="protein sequence ID" value="KAJ0397211.1"/>
    <property type="molecule type" value="Genomic_DNA"/>
</dbReference>
<evidence type="ECO:0000256" key="1">
    <source>
        <dbReference type="ARBA" id="ARBA00008239"/>
    </source>
</evidence>
<dbReference type="GO" id="GO:0051082">
    <property type="term" value="F:unfolded protein binding"/>
    <property type="evidence" value="ECO:0007669"/>
    <property type="project" value="InterPro"/>
</dbReference>
<dbReference type="GO" id="GO:0140662">
    <property type="term" value="F:ATP-dependent protein folding chaperone"/>
    <property type="evidence" value="ECO:0007669"/>
    <property type="project" value="InterPro"/>
</dbReference>
<proteinExistence type="inferred from homology"/>